<feature type="binding site" evidence="7">
    <location>
        <position position="139"/>
    </location>
    <ligand>
        <name>glyoxylate</name>
        <dbReference type="ChEBI" id="CHEBI:36655"/>
    </ligand>
</feature>
<gene>
    <name evidence="9" type="primary">lldD_2</name>
    <name evidence="9" type="ORF">DF168_02170</name>
</gene>
<evidence type="ECO:0000256" key="6">
    <source>
        <dbReference type="PIRSR" id="PIRSR000138-1"/>
    </source>
</evidence>
<feature type="binding site" evidence="7">
    <location>
        <position position="282"/>
    </location>
    <ligand>
        <name>FMN</name>
        <dbReference type="ChEBI" id="CHEBI:58210"/>
    </ligand>
</feature>
<dbReference type="InterPro" id="IPR008259">
    <property type="entry name" value="FMN_hydac_DH_AS"/>
</dbReference>
<dbReference type="PROSITE" id="PS51349">
    <property type="entry name" value="FMN_HYDROXY_ACID_DH_2"/>
    <property type="match status" value="1"/>
</dbReference>
<feature type="active site" description="Proton acceptor" evidence="6">
    <location>
        <position position="284"/>
    </location>
</feature>
<dbReference type="InterPro" id="IPR013785">
    <property type="entry name" value="Aldolase_TIM"/>
</dbReference>
<evidence type="ECO:0000256" key="1">
    <source>
        <dbReference type="ARBA" id="ARBA00001917"/>
    </source>
</evidence>
<feature type="binding site" evidence="7">
    <location>
        <begin position="87"/>
        <end position="89"/>
    </location>
    <ligand>
        <name>FMN</name>
        <dbReference type="ChEBI" id="CHEBI:58210"/>
    </ligand>
</feature>
<organism evidence="9 10">
    <name type="scientific">Candidatus Moanibacter tarae</name>
    <dbReference type="NCBI Taxonomy" id="2200854"/>
    <lineage>
        <taxon>Bacteria</taxon>
        <taxon>Pseudomonadati</taxon>
        <taxon>Verrucomicrobiota</taxon>
        <taxon>Opitutia</taxon>
        <taxon>Puniceicoccales</taxon>
        <taxon>Puniceicoccales incertae sedis</taxon>
        <taxon>Candidatus Moanibacter</taxon>
    </lineage>
</organism>
<feature type="binding site" evidence="7">
    <location>
        <position position="137"/>
    </location>
    <ligand>
        <name>FMN</name>
        <dbReference type="ChEBI" id="CHEBI:58210"/>
    </ligand>
</feature>
<feature type="binding site" evidence="7">
    <location>
        <position position="34"/>
    </location>
    <ligand>
        <name>glyoxylate</name>
        <dbReference type="ChEBI" id="CHEBI:36655"/>
    </ligand>
</feature>
<dbReference type="GO" id="GO:0010181">
    <property type="term" value="F:FMN binding"/>
    <property type="evidence" value="ECO:0007669"/>
    <property type="project" value="InterPro"/>
</dbReference>
<dbReference type="AlphaFoldDB" id="A0A2Z4AGW2"/>
<feature type="binding site" evidence="7">
    <location>
        <begin position="338"/>
        <end position="339"/>
    </location>
    <ligand>
        <name>FMN</name>
        <dbReference type="ChEBI" id="CHEBI:58210"/>
    </ligand>
</feature>
<protein>
    <submittedName>
        <fullName evidence="9">L-lactate dehydrogenase</fullName>
        <ecNumber evidence="9">1.1.-.-</ecNumber>
    </submittedName>
</protein>
<feature type="domain" description="FMN hydroxy acid dehydrogenase" evidence="8">
    <location>
        <begin position="8"/>
        <end position="385"/>
    </location>
</feature>
<dbReference type="Proteomes" id="UP000247465">
    <property type="component" value="Chromosome"/>
</dbReference>
<dbReference type="EMBL" id="CP029803">
    <property type="protein sequence ID" value="AWT60945.1"/>
    <property type="molecule type" value="Genomic_DNA"/>
</dbReference>
<name>A0A2Z4AGW2_9BACT</name>
<dbReference type="Gene3D" id="3.20.20.70">
    <property type="entry name" value="Aldolase class I"/>
    <property type="match status" value="1"/>
</dbReference>
<dbReference type="InterPro" id="IPR012133">
    <property type="entry name" value="Alpha-hydoxy_acid_DH_FMN"/>
</dbReference>
<keyword evidence="3 7" id="KW-0288">FMN</keyword>
<proteinExistence type="inferred from homology"/>
<comment type="similarity">
    <text evidence="5">Belongs to the FMN-dependent alpha-hydroxy acid dehydrogenase family.</text>
</comment>
<sequence>MKKEQLSNLMQRFPSISDLRQRTRRRIPHVAWEYLDCGTGEDRAVSRNVERMANVTLIPQFMKGVLTPKISTRLFGRNYRAPMGIAPVGLGGLMWPHMERTLARTASRYSIPYCVSTVAAESLETLGPIIGDMGWFQLYPPRDLKVRTDLLKRAKDSGFTTLVVTADVPTSSRRERTLRAGLRMPPKITPRFIWEALKHPVWTIQTLKAGLPKLKTVEKYADSDKTHDVVDYVEKCLGGTLSWDYIKELREEWEGPLVIKGILHPGDAERAVEVGVCGIQVSNHGARQLDAVPAAIDVLPEIVRQVNGRARILFDSGVRSGLDIIRAIALGADFVFLGRGFIYGVAALGEIGGDYATELLETELKNCMVQLGCEELSELPETIVT</sequence>
<keyword evidence="4 9" id="KW-0560">Oxidoreductase</keyword>
<evidence type="ECO:0000256" key="2">
    <source>
        <dbReference type="ARBA" id="ARBA00022630"/>
    </source>
</evidence>
<keyword evidence="2 7" id="KW-0285">Flavoprotein</keyword>
<dbReference type="PROSITE" id="PS00557">
    <property type="entry name" value="FMN_HYDROXY_ACID_DH_1"/>
    <property type="match status" value="1"/>
</dbReference>
<dbReference type="PIRSF" id="PIRSF000138">
    <property type="entry name" value="Al-hdrx_acd_dh"/>
    <property type="match status" value="1"/>
</dbReference>
<dbReference type="PANTHER" id="PTHR10578:SF107">
    <property type="entry name" value="2-HYDROXYACID OXIDASE 1"/>
    <property type="match status" value="1"/>
</dbReference>
<evidence type="ECO:0000256" key="4">
    <source>
        <dbReference type="ARBA" id="ARBA00023002"/>
    </source>
</evidence>
<evidence type="ECO:0000259" key="8">
    <source>
        <dbReference type="PROSITE" id="PS51349"/>
    </source>
</evidence>
<dbReference type="GO" id="GO:0016614">
    <property type="term" value="F:oxidoreductase activity, acting on CH-OH group of donors"/>
    <property type="evidence" value="ECO:0007669"/>
    <property type="project" value="UniProtKB-ARBA"/>
</dbReference>
<accession>A0A2Z4AGW2</accession>
<evidence type="ECO:0000256" key="7">
    <source>
        <dbReference type="PIRSR" id="PIRSR000138-2"/>
    </source>
</evidence>
<feature type="binding site" evidence="7">
    <location>
        <position position="284"/>
    </location>
    <ligand>
        <name>glyoxylate</name>
        <dbReference type="ChEBI" id="CHEBI:36655"/>
    </ligand>
</feature>
<feature type="binding site" evidence="7">
    <location>
        <begin position="315"/>
        <end position="319"/>
    </location>
    <ligand>
        <name>FMN</name>
        <dbReference type="ChEBI" id="CHEBI:58210"/>
    </ligand>
</feature>
<dbReference type="InterPro" id="IPR037396">
    <property type="entry name" value="FMN_HAD"/>
</dbReference>
<comment type="cofactor">
    <cofactor evidence="1">
        <name>FMN</name>
        <dbReference type="ChEBI" id="CHEBI:58210"/>
    </cofactor>
</comment>
<evidence type="ECO:0000313" key="10">
    <source>
        <dbReference type="Proteomes" id="UP000247465"/>
    </source>
</evidence>
<dbReference type="KEGG" id="mtar:DF168_02170"/>
<feature type="binding site" evidence="7">
    <location>
        <position position="287"/>
    </location>
    <ligand>
        <name>glyoxylate</name>
        <dbReference type="ChEBI" id="CHEBI:36655"/>
    </ligand>
</feature>
<feature type="binding site" evidence="7">
    <location>
        <position position="165"/>
    </location>
    <ligand>
        <name>FMN</name>
        <dbReference type="ChEBI" id="CHEBI:58210"/>
    </ligand>
</feature>
<dbReference type="FunFam" id="3.20.20.70:FF:000029">
    <property type="entry name" value="L-lactate dehydrogenase"/>
    <property type="match status" value="1"/>
</dbReference>
<dbReference type="PANTHER" id="PTHR10578">
    <property type="entry name" value="S -2-HYDROXY-ACID OXIDASE-RELATED"/>
    <property type="match status" value="1"/>
</dbReference>
<dbReference type="EC" id="1.1.-.-" evidence="9"/>
<feature type="binding site" evidence="7">
    <location>
        <position position="116"/>
    </location>
    <ligand>
        <name>FMN</name>
        <dbReference type="ChEBI" id="CHEBI:58210"/>
    </ligand>
</feature>
<reference evidence="9 10" key="1">
    <citation type="submission" date="2018-06" db="EMBL/GenBank/DDBJ databases">
        <title>Draft Genome Sequence of a Novel Marine Bacterium Related to the Verrucomicrobia.</title>
        <authorList>
            <person name="Vosseberg J."/>
            <person name="Martijn J."/>
            <person name="Ettema T.J.G."/>
        </authorList>
    </citation>
    <scope>NUCLEOTIDE SEQUENCE [LARGE SCALE GENOMIC DNA]</scope>
    <source>
        <strain evidence="9">TARA_B100001123</strain>
    </source>
</reference>
<feature type="binding site" evidence="7">
    <location>
        <position position="174"/>
    </location>
    <ligand>
        <name>glyoxylate</name>
        <dbReference type="ChEBI" id="CHEBI:36655"/>
    </ligand>
</feature>
<dbReference type="CDD" id="cd02809">
    <property type="entry name" value="alpha_hydroxyacid_oxid_FMN"/>
    <property type="match status" value="1"/>
</dbReference>
<evidence type="ECO:0000313" key="9">
    <source>
        <dbReference type="EMBL" id="AWT60945.1"/>
    </source>
</evidence>
<evidence type="ECO:0000256" key="3">
    <source>
        <dbReference type="ARBA" id="ARBA00022643"/>
    </source>
</evidence>
<dbReference type="InterPro" id="IPR000262">
    <property type="entry name" value="FMN-dep_DH"/>
</dbReference>
<feature type="binding site" evidence="7">
    <location>
        <position position="260"/>
    </location>
    <ligand>
        <name>glyoxylate</name>
        <dbReference type="ChEBI" id="CHEBI:36655"/>
    </ligand>
</feature>
<evidence type="ECO:0000256" key="5">
    <source>
        <dbReference type="ARBA" id="ARBA00024042"/>
    </source>
</evidence>
<dbReference type="Pfam" id="PF01070">
    <property type="entry name" value="FMN_dh"/>
    <property type="match status" value="1"/>
</dbReference>
<dbReference type="SUPFAM" id="SSF51395">
    <property type="entry name" value="FMN-linked oxidoreductases"/>
    <property type="match status" value="1"/>
</dbReference>